<reference evidence="1" key="1">
    <citation type="submission" date="2019-08" db="EMBL/GenBank/DDBJ databases">
        <authorList>
            <person name="Kucharzyk K."/>
            <person name="Murdoch R.W."/>
            <person name="Higgins S."/>
            <person name="Loffler F."/>
        </authorList>
    </citation>
    <scope>NUCLEOTIDE SEQUENCE</scope>
</reference>
<name>A0A645F4Y5_9ZZZZ</name>
<proteinExistence type="predicted"/>
<protein>
    <submittedName>
        <fullName evidence="1">Uncharacterized protein</fullName>
    </submittedName>
</protein>
<gene>
    <name evidence="1" type="ORF">SDC9_155771</name>
</gene>
<accession>A0A645F4Y5</accession>
<dbReference type="AlphaFoldDB" id="A0A645F4Y5"/>
<sequence>MTKGGAKGDDLADEAAVEQLFGLHVGFGQTLVVTDHEELAGFFGGLDHGLTFRQGRGHGFLAQHVLAGL</sequence>
<evidence type="ECO:0000313" key="1">
    <source>
        <dbReference type="EMBL" id="MPN08489.1"/>
    </source>
</evidence>
<organism evidence="1">
    <name type="scientific">bioreactor metagenome</name>
    <dbReference type="NCBI Taxonomy" id="1076179"/>
    <lineage>
        <taxon>unclassified sequences</taxon>
        <taxon>metagenomes</taxon>
        <taxon>ecological metagenomes</taxon>
    </lineage>
</organism>
<comment type="caution">
    <text evidence="1">The sequence shown here is derived from an EMBL/GenBank/DDBJ whole genome shotgun (WGS) entry which is preliminary data.</text>
</comment>
<dbReference type="EMBL" id="VSSQ01054541">
    <property type="protein sequence ID" value="MPN08489.1"/>
    <property type="molecule type" value="Genomic_DNA"/>
</dbReference>